<keyword evidence="2" id="KW-1185">Reference proteome</keyword>
<name>A0A1A7RDA3_9GAMM</name>
<dbReference type="Proteomes" id="UP000185753">
    <property type="component" value="Unassembled WGS sequence"/>
</dbReference>
<evidence type="ECO:0000313" key="1">
    <source>
        <dbReference type="EMBL" id="OBX29499.1"/>
    </source>
</evidence>
<accession>A0A1A7RDA3</accession>
<comment type="caution">
    <text evidence="1">The sequence shown here is derived from an EMBL/GenBank/DDBJ whole genome shotgun (WGS) entry which is preliminary data.</text>
</comment>
<organism evidence="1 2">
    <name type="scientific">Acinetobacter gandensis</name>
    <dbReference type="NCBI Taxonomy" id="1443941"/>
    <lineage>
        <taxon>Bacteria</taxon>
        <taxon>Pseudomonadati</taxon>
        <taxon>Pseudomonadota</taxon>
        <taxon>Gammaproteobacteria</taxon>
        <taxon>Moraxellales</taxon>
        <taxon>Moraxellaceae</taxon>
        <taxon>Acinetobacter</taxon>
    </lineage>
</organism>
<proteinExistence type="predicted"/>
<dbReference type="EMBL" id="LZDS01000006">
    <property type="protein sequence ID" value="OBX29499.1"/>
    <property type="molecule type" value="Genomic_DNA"/>
</dbReference>
<reference evidence="2" key="1">
    <citation type="submission" date="2016-06" db="EMBL/GenBank/DDBJ databases">
        <authorList>
            <person name="Radolfova-Krizova L."/>
            <person name="Nemec A."/>
        </authorList>
    </citation>
    <scope>NUCLEOTIDE SEQUENCE [LARGE SCALE GENOMIC DNA]</scope>
    <source>
        <strain evidence="2">ANC 4275</strain>
    </source>
</reference>
<evidence type="ECO:0000313" key="2">
    <source>
        <dbReference type="Proteomes" id="UP000185753"/>
    </source>
</evidence>
<protein>
    <submittedName>
        <fullName evidence="1">Uncharacterized protein</fullName>
    </submittedName>
</protein>
<dbReference type="OrthoDB" id="6693396at2"/>
<gene>
    <name evidence="1" type="ORF">A9J31_13345</name>
</gene>
<sequence>MMKQTLQPFYLFWQKLKPTKLFYASISIFLIFLLGSTETTAQIYQHCSSADIQKLQRLFSDNNSANTNKPVFQDCIQLQHSRRLLALSSNATDVIQDNAGNYDLNLYLIDKGTFQVLKVFKSPKGIVPTTRLDKVQFDLTPYAKDQDLVGIALKQSHIGGIHSSRRLLYLYAIQTDSKILAVLNGLMTNYNSSTQSACDDWNTEELKRTLHISNQTHKGFPIFLIKESSISSHYNHKNCKASAEHDQGRYQLKFDGKEFPIQHIKKTDPDL</sequence>
<dbReference type="RefSeq" id="WP_067762629.1">
    <property type="nucleotide sequence ID" value="NZ_CP183909.1"/>
</dbReference>
<dbReference type="AlphaFoldDB" id="A0A1A7RDA3"/>